<dbReference type="EMBL" id="ADVG01000004">
    <property type="protein sequence ID" value="EFH82382.1"/>
    <property type="molecule type" value="Genomic_DNA"/>
</dbReference>
<keyword evidence="2" id="KW-1185">Reference proteome</keyword>
<dbReference type="InParanoid" id="D6U0P2"/>
<evidence type="ECO:0000313" key="1">
    <source>
        <dbReference type="EMBL" id="EFH82382.1"/>
    </source>
</evidence>
<protein>
    <submittedName>
        <fullName evidence="1">Uncharacterized protein</fullName>
    </submittedName>
</protein>
<accession>D6U0P2</accession>
<dbReference type="AlphaFoldDB" id="D6U0P2"/>
<comment type="caution">
    <text evidence="1">The sequence shown here is derived from an EMBL/GenBank/DDBJ whole genome shotgun (WGS) entry which is preliminary data.</text>
</comment>
<name>D6U0P2_KTERA</name>
<organism evidence="1 2">
    <name type="scientific">Ktedonobacter racemifer DSM 44963</name>
    <dbReference type="NCBI Taxonomy" id="485913"/>
    <lineage>
        <taxon>Bacteria</taxon>
        <taxon>Bacillati</taxon>
        <taxon>Chloroflexota</taxon>
        <taxon>Ktedonobacteria</taxon>
        <taxon>Ktedonobacterales</taxon>
        <taxon>Ktedonobacteraceae</taxon>
        <taxon>Ktedonobacter</taxon>
    </lineage>
</organism>
<reference evidence="1 2" key="1">
    <citation type="journal article" date="2011" name="Stand. Genomic Sci.">
        <title>Non-contiguous finished genome sequence and contextual data of the filamentous soil bacterium Ktedonobacter racemifer type strain (SOSP1-21).</title>
        <authorList>
            <person name="Chang Y.J."/>
            <person name="Land M."/>
            <person name="Hauser L."/>
            <person name="Chertkov O."/>
            <person name="Del Rio T.G."/>
            <person name="Nolan M."/>
            <person name="Copeland A."/>
            <person name="Tice H."/>
            <person name="Cheng J.F."/>
            <person name="Lucas S."/>
            <person name="Han C."/>
            <person name="Goodwin L."/>
            <person name="Pitluck S."/>
            <person name="Ivanova N."/>
            <person name="Ovchinikova G."/>
            <person name="Pati A."/>
            <person name="Chen A."/>
            <person name="Palaniappan K."/>
            <person name="Mavromatis K."/>
            <person name="Liolios K."/>
            <person name="Brettin T."/>
            <person name="Fiebig A."/>
            <person name="Rohde M."/>
            <person name="Abt B."/>
            <person name="Goker M."/>
            <person name="Detter J.C."/>
            <person name="Woyke T."/>
            <person name="Bristow J."/>
            <person name="Eisen J.A."/>
            <person name="Markowitz V."/>
            <person name="Hugenholtz P."/>
            <person name="Kyrpides N.C."/>
            <person name="Klenk H.P."/>
            <person name="Lapidus A."/>
        </authorList>
    </citation>
    <scope>NUCLEOTIDE SEQUENCE [LARGE SCALE GENOMIC DNA]</scope>
    <source>
        <strain evidence="2">DSM 44963</strain>
    </source>
</reference>
<gene>
    <name evidence="1" type="ORF">Krac_3191</name>
</gene>
<evidence type="ECO:0000313" key="2">
    <source>
        <dbReference type="Proteomes" id="UP000004508"/>
    </source>
</evidence>
<dbReference type="Proteomes" id="UP000004508">
    <property type="component" value="Unassembled WGS sequence"/>
</dbReference>
<sequence length="45" mass="4858">MPQPGLGIIVLVSKLDVIALLLRGLPKDLAQVACYLPNVNVFNKI</sequence>
<proteinExistence type="predicted"/>